<keyword evidence="1" id="KW-1133">Transmembrane helix</keyword>
<feature type="transmembrane region" description="Helical" evidence="1">
    <location>
        <begin position="350"/>
        <end position="371"/>
    </location>
</feature>
<dbReference type="OrthoDB" id="9788724at2"/>
<gene>
    <name evidence="3" type="ORF">EHT25_07550</name>
</gene>
<dbReference type="EMBL" id="RQJO01000007">
    <property type="protein sequence ID" value="RRB07626.1"/>
    <property type="molecule type" value="Genomic_DNA"/>
</dbReference>
<feature type="transmembrane region" description="Helical" evidence="1">
    <location>
        <begin position="241"/>
        <end position="260"/>
    </location>
</feature>
<dbReference type="Pfam" id="PF07786">
    <property type="entry name" value="HGSNAT_cat"/>
    <property type="match status" value="1"/>
</dbReference>
<dbReference type="PANTHER" id="PTHR31061">
    <property type="entry name" value="LD22376P"/>
    <property type="match status" value="1"/>
</dbReference>
<feature type="transmembrane region" description="Helical" evidence="1">
    <location>
        <begin position="128"/>
        <end position="146"/>
    </location>
</feature>
<name>A0A3P1C3N1_9BACT</name>
<reference evidence="3 4" key="1">
    <citation type="submission" date="2018-11" db="EMBL/GenBank/DDBJ databases">
        <authorList>
            <person name="Zhou Z."/>
            <person name="Wang G."/>
        </authorList>
    </citation>
    <scope>NUCLEOTIDE SEQUENCE [LARGE SCALE GENOMIC DNA]</scope>
    <source>
        <strain evidence="3 4">KCTC52004</strain>
    </source>
</reference>
<feature type="transmembrane region" description="Helical" evidence="1">
    <location>
        <begin position="302"/>
        <end position="326"/>
    </location>
</feature>
<feature type="transmembrane region" description="Helical" evidence="1">
    <location>
        <begin position="266"/>
        <end position="290"/>
    </location>
</feature>
<comment type="caution">
    <text evidence="3">The sequence shown here is derived from an EMBL/GenBank/DDBJ whole genome shotgun (WGS) entry which is preliminary data.</text>
</comment>
<feature type="domain" description="Heparan-alpha-glucosaminide N-acetyltransferase catalytic" evidence="2">
    <location>
        <begin position="21"/>
        <end position="168"/>
    </location>
</feature>
<dbReference type="AlphaFoldDB" id="A0A3P1C3N1"/>
<evidence type="ECO:0000256" key="1">
    <source>
        <dbReference type="SAM" id="Phobius"/>
    </source>
</evidence>
<feature type="transmembrane region" description="Helical" evidence="1">
    <location>
        <begin position="65"/>
        <end position="83"/>
    </location>
</feature>
<dbReference type="Proteomes" id="UP000271925">
    <property type="component" value="Unassembled WGS sequence"/>
</dbReference>
<evidence type="ECO:0000259" key="2">
    <source>
        <dbReference type="Pfam" id="PF07786"/>
    </source>
</evidence>
<keyword evidence="1" id="KW-0812">Transmembrane</keyword>
<organism evidence="3 4">
    <name type="scientific">Larkinella rosea</name>
    <dbReference type="NCBI Taxonomy" id="2025312"/>
    <lineage>
        <taxon>Bacteria</taxon>
        <taxon>Pseudomonadati</taxon>
        <taxon>Bacteroidota</taxon>
        <taxon>Cytophagia</taxon>
        <taxon>Cytophagales</taxon>
        <taxon>Spirosomataceae</taxon>
        <taxon>Larkinella</taxon>
    </lineage>
</organism>
<sequence length="379" mass="42093">MITQTNQSVPSTELLASSPNRLISLDALRGFTIAAMVLVNFPGDSEHVYFQLQHTKWNGLSFTDLIAPFFLFIIGVSITLAYARRLENGDPKGEMYRKIVIRAVKIFAVGMFLNILATFSFSDIRWTGTLQRIAFVFLMCAFLFLNTTWRQQAWIAVITLVVYWLALTLIPTPGFGKVMLEPGANLVAWFDNLYLPGRMWQKTWDPESLLSTFPSAVSGITGLLAGRLMISPLSQNEKVNYLMTAGVFAAATGFFWNLAFPLNENLWTSSFVLVTSGFAALLLGAVYFLVDVLGKTGGTKPGIIFGANAITVFVLADVFSILFYYLKFGGHSLNEHGVAALTGLGFDSRFASMAYALFFVGINFIPAYILYRRKIFIKL</sequence>
<accession>A0A3P1C3N1</accession>
<evidence type="ECO:0000313" key="3">
    <source>
        <dbReference type="EMBL" id="RRB07626.1"/>
    </source>
</evidence>
<feature type="transmembrane region" description="Helical" evidence="1">
    <location>
        <begin position="103"/>
        <end position="122"/>
    </location>
</feature>
<protein>
    <submittedName>
        <fullName evidence="3">DUF1624 domain-containing protein</fullName>
    </submittedName>
</protein>
<dbReference type="RefSeq" id="WP_124872877.1">
    <property type="nucleotide sequence ID" value="NZ_RQJO01000007.1"/>
</dbReference>
<feature type="transmembrane region" description="Helical" evidence="1">
    <location>
        <begin position="153"/>
        <end position="170"/>
    </location>
</feature>
<keyword evidence="4" id="KW-1185">Reference proteome</keyword>
<dbReference type="InterPro" id="IPR012429">
    <property type="entry name" value="HGSNAT_cat"/>
</dbReference>
<proteinExistence type="predicted"/>
<dbReference type="PANTHER" id="PTHR31061:SF24">
    <property type="entry name" value="LD22376P"/>
    <property type="match status" value="1"/>
</dbReference>
<keyword evidence="1" id="KW-0472">Membrane</keyword>
<feature type="transmembrane region" description="Helical" evidence="1">
    <location>
        <begin position="209"/>
        <end position="229"/>
    </location>
</feature>
<evidence type="ECO:0000313" key="4">
    <source>
        <dbReference type="Proteomes" id="UP000271925"/>
    </source>
</evidence>